<evidence type="ECO:0000256" key="2">
    <source>
        <dbReference type="SAM" id="MobiDB-lite"/>
    </source>
</evidence>
<name>A0ABV6NYJ8_9ACTN</name>
<dbReference type="InterPro" id="IPR002052">
    <property type="entry name" value="DNA_methylase_N6_adenine_CS"/>
</dbReference>
<dbReference type="InterPro" id="IPR050320">
    <property type="entry name" value="N5-glutamine_MTase"/>
</dbReference>
<comment type="caution">
    <text evidence="5">The sequence shown here is derived from an EMBL/GenBank/DDBJ whole genome shotgun (WGS) entry which is preliminary data.</text>
</comment>
<dbReference type="RefSeq" id="WP_377339344.1">
    <property type="nucleotide sequence ID" value="NZ_JBHLUE010000011.1"/>
</dbReference>
<dbReference type="InterPro" id="IPR029063">
    <property type="entry name" value="SAM-dependent_MTases_sf"/>
</dbReference>
<dbReference type="SUPFAM" id="SSF53335">
    <property type="entry name" value="S-adenosyl-L-methionine-dependent methyltransferases"/>
    <property type="match status" value="1"/>
</dbReference>
<feature type="binding site" evidence="1">
    <location>
        <begin position="253"/>
        <end position="256"/>
    </location>
    <ligand>
        <name>substrate</name>
    </ligand>
</feature>
<organism evidence="5 6">
    <name type="scientific">Plantactinospora siamensis</name>
    <dbReference type="NCBI Taxonomy" id="555372"/>
    <lineage>
        <taxon>Bacteria</taxon>
        <taxon>Bacillati</taxon>
        <taxon>Actinomycetota</taxon>
        <taxon>Actinomycetes</taxon>
        <taxon>Micromonosporales</taxon>
        <taxon>Micromonosporaceae</taxon>
        <taxon>Plantactinospora</taxon>
    </lineage>
</organism>
<evidence type="ECO:0000313" key="6">
    <source>
        <dbReference type="Proteomes" id="UP001589894"/>
    </source>
</evidence>
<keyword evidence="1" id="KW-0949">S-adenosyl-L-methionine</keyword>
<dbReference type="GO" id="GO:0032259">
    <property type="term" value="P:methylation"/>
    <property type="evidence" value="ECO:0007669"/>
    <property type="project" value="UniProtKB-KW"/>
</dbReference>
<dbReference type="Pfam" id="PF05175">
    <property type="entry name" value="MTS"/>
    <property type="match status" value="1"/>
</dbReference>
<evidence type="ECO:0000259" key="3">
    <source>
        <dbReference type="Pfam" id="PF05175"/>
    </source>
</evidence>
<dbReference type="Pfam" id="PF17827">
    <property type="entry name" value="PrmC_N"/>
    <property type="match status" value="1"/>
</dbReference>
<feature type="domain" description="Release factor glutamine methyltransferase N-terminal" evidence="4">
    <location>
        <begin position="20"/>
        <end position="87"/>
    </location>
</feature>
<dbReference type="PANTHER" id="PTHR18895:SF74">
    <property type="entry name" value="MTRF1L RELEASE FACTOR GLUTAMINE METHYLTRANSFERASE"/>
    <property type="match status" value="1"/>
</dbReference>
<comment type="function">
    <text evidence="1">Methylates the class 1 translation termination release factors RF1/PrfA and RF2/PrfB on the glutamine residue of the universally conserved GGQ motif.</text>
</comment>
<dbReference type="CDD" id="cd02440">
    <property type="entry name" value="AdoMet_MTases"/>
    <property type="match status" value="1"/>
</dbReference>
<dbReference type="EC" id="2.1.1.297" evidence="1"/>
<keyword evidence="1" id="KW-0808">Transferase</keyword>
<dbReference type="Proteomes" id="UP001589894">
    <property type="component" value="Unassembled WGS sequence"/>
</dbReference>
<accession>A0ABV6NYJ8</accession>
<dbReference type="EMBL" id="JBHLUE010000011">
    <property type="protein sequence ID" value="MFC0565504.1"/>
    <property type="molecule type" value="Genomic_DNA"/>
</dbReference>
<dbReference type="InterPro" id="IPR019874">
    <property type="entry name" value="RF_methyltr_PrmC"/>
</dbReference>
<dbReference type="Gene3D" id="1.10.8.10">
    <property type="entry name" value="DNA helicase RuvA subunit, C-terminal domain"/>
    <property type="match status" value="1"/>
</dbReference>
<sequence>MTEPRRHPPVAADRIRPSVAVARAAAELAAAGVPAARAEAELLVGHVLGVPRGRLALAAELDAERRDRLAALVTRRVRREPLQYLLGAAPFRHLDLAVGPGVFVPRPETELLAGWGLAVVGPAAAAPGPTASAPGPAAAAPGPAAAAVPGPTAAAAVPGPTAARGPDVPAAGPVTVVDLCSGSGALALSVAQELPAATVLAVERSPAALDWLRRNAADRAAAGDPPIRVVAGDVTDPDLLAELSGRVDLVLCNPPYVPAGTPVPAEVQRYDPAEAVFAAGDGLAVIRPVIGLAARLLRPGGWLGIEHDDTHATTVPALLVADGRFIEVEDHRDLTGRPRFATARRR</sequence>
<feature type="binding site" evidence="1">
    <location>
        <position position="253"/>
    </location>
    <ligand>
        <name>S-adenosyl-L-methionine</name>
        <dbReference type="ChEBI" id="CHEBI:59789"/>
    </ligand>
</feature>
<evidence type="ECO:0000256" key="1">
    <source>
        <dbReference type="HAMAP-Rule" id="MF_02126"/>
    </source>
</evidence>
<feature type="region of interest" description="Disordered" evidence="2">
    <location>
        <begin position="126"/>
        <end position="166"/>
    </location>
</feature>
<comment type="caution">
    <text evidence="1">Lacks conserved residue(s) required for the propagation of feature annotation.</text>
</comment>
<feature type="binding site" evidence="1">
    <location>
        <position position="203"/>
    </location>
    <ligand>
        <name>S-adenosyl-L-methionine</name>
        <dbReference type="ChEBI" id="CHEBI:59789"/>
    </ligand>
</feature>
<dbReference type="HAMAP" id="MF_02126">
    <property type="entry name" value="RF_methyltr_PrmC"/>
    <property type="match status" value="1"/>
</dbReference>
<evidence type="ECO:0000313" key="5">
    <source>
        <dbReference type="EMBL" id="MFC0565504.1"/>
    </source>
</evidence>
<dbReference type="PROSITE" id="PS00092">
    <property type="entry name" value="N6_MTASE"/>
    <property type="match status" value="1"/>
</dbReference>
<proteinExistence type="inferred from homology"/>
<dbReference type="InterPro" id="IPR007848">
    <property type="entry name" value="Small_mtfrase_dom"/>
</dbReference>
<reference evidence="5 6" key="1">
    <citation type="submission" date="2024-09" db="EMBL/GenBank/DDBJ databases">
        <authorList>
            <person name="Sun Q."/>
            <person name="Mori K."/>
        </authorList>
    </citation>
    <scope>NUCLEOTIDE SEQUENCE [LARGE SCALE GENOMIC DNA]</scope>
    <source>
        <strain evidence="5 6">TBRC 2205</strain>
    </source>
</reference>
<gene>
    <name evidence="1" type="primary">prmC</name>
    <name evidence="5" type="ORF">ACFFHU_15340</name>
</gene>
<evidence type="ECO:0000259" key="4">
    <source>
        <dbReference type="Pfam" id="PF17827"/>
    </source>
</evidence>
<comment type="similarity">
    <text evidence="1">Belongs to the protein N5-glutamine methyltransferase family. PrmC subfamily.</text>
</comment>
<keyword evidence="1 5" id="KW-0489">Methyltransferase</keyword>
<dbReference type="InterPro" id="IPR040758">
    <property type="entry name" value="PrmC_N"/>
</dbReference>
<protein>
    <recommendedName>
        <fullName evidence="1">Release factor glutamine methyltransferase</fullName>
        <shortName evidence="1">RF MTase</shortName>
        <ecNumber evidence="1">2.1.1.297</ecNumber>
    </recommendedName>
    <alternativeName>
        <fullName evidence="1">N5-glutamine methyltransferase PrmC</fullName>
    </alternativeName>
    <alternativeName>
        <fullName evidence="1">Protein-(glutamine-N5) MTase PrmC</fullName>
    </alternativeName>
    <alternativeName>
        <fullName evidence="1">Protein-glutamine N-methyltransferase PrmC</fullName>
    </alternativeName>
</protein>
<feature type="domain" description="Methyltransferase small" evidence="3">
    <location>
        <begin position="175"/>
        <end position="257"/>
    </location>
</feature>
<dbReference type="Gene3D" id="3.40.50.150">
    <property type="entry name" value="Vaccinia Virus protein VP39"/>
    <property type="match status" value="1"/>
</dbReference>
<dbReference type="PANTHER" id="PTHR18895">
    <property type="entry name" value="HEMK METHYLTRANSFERASE"/>
    <property type="match status" value="1"/>
</dbReference>
<feature type="compositionally biased region" description="Low complexity" evidence="2">
    <location>
        <begin position="126"/>
        <end position="163"/>
    </location>
</feature>
<dbReference type="GO" id="GO:0008168">
    <property type="term" value="F:methyltransferase activity"/>
    <property type="evidence" value="ECO:0007669"/>
    <property type="project" value="UniProtKB-KW"/>
</dbReference>
<comment type="catalytic activity">
    <reaction evidence="1">
        <text>L-glutaminyl-[peptide chain release factor] + S-adenosyl-L-methionine = N(5)-methyl-L-glutaminyl-[peptide chain release factor] + S-adenosyl-L-homocysteine + H(+)</text>
        <dbReference type="Rhea" id="RHEA:42896"/>
        <dbReference type="Rhea" id="RHEA-COMP:10271"/>
        <dbReference type="Rhea" id="RHEA-COMP:10272"/>
        <dbReference type="ChEBI" id="CHEBI:15378"/>
        <dbReference type="ChEBI" id="CHEBI:30011"/>
        <dbReference type="ChEBI" id="CHEBI:57856"/>
        <dbReference type="ChEBI" id="CHEBI:59789"/>
        <dbReference type="ChEBI" id="CHEBI:61891"/>
        <dbReference type="EC" id="2.1.1.297"/>
    </reaction>
</comment>
<keyword evidence="6" id="KW-1185">Reference proteome</keyword>